<protein>
    <submittedName>
        <fullName evidence="1">Hyp23</fullName>
    </submittedName>
</protein>
<organism>
    <name type="scientific">Moniliophthora roreri (strain MCA 2997)</name>
    <name type="common">Cocoa frosty pod rot fungus</name>
    <name type="synonym">Crinipellis roreri</name>
    <dbReference type="NCBI Taxonomy" id="1381753"/>
    <lineage>
        <taxon>Eukaryota</taxon>
        <taxon>Fungi</taxon>
        <taxon>Dikarya</taxon>
        <taxon>Basidiomycota</taxon>
        <taxon>Agaricomycotina</taxon>
        <taxon>Agaricomycetes</taxon>
        <taxon>Agaricomycetidae</taxon>
        <taxon>Agaricales</taxon>
        <taxon>Marasmiineae</taxon>
        <taxon>Marasmiaceae</taxon>
        <taxon>Moniliophthora</taxon>
    </lineage>
</organism>
<keyword evidence="2" id="KW-1185">Reference proteome</keyword>
<geneLocation type="mitochondrion" evidence="1"/>
<reference evidence="1" key="1">
    <citation type="submission" date="2010-09" db="EMBL/GenBank/DDBJ databases">
        <authorList>
            <person name="Garcia O."/>
            <person name="Costa G.G.L."/>
            <person name="Tiburcio R.A."/>
            <person name="Medrano F.J."/>
            <person name="Carazzolle M.F."/>
            <person name="Thomazella D.T."/>
            <person name="Schuster S.C."/>
            <person name="Carlson J.E."/>
            <person name="Guiltinan M.J."/>
            <person name="Bailey B.A."/>
            <person name="Mieckowski P."/>
            <person name="Pereira G.A.G."/>
            <person name="Meinhardt L.W."/>
        </authorList>
    </citation>
    <scope>NUCLEOTIDE SEQUENCE</scope>
</reference>
<evidence type="ECO:0000313" key="2">
    <source>
        <dbReference type="Proteomes" id="UP000017559"/>
    </source>
</evidence>
<gene>
    <name evidence="1" type="primary">hyp23</name>
</gene>
<reference key="2">
    <citation type="journal article" date="2012" name="Fungal Biol.">
        <title>The mitochondrial genome of Moniliophthora roreri, the frosty pod rot pathogen of cacao.</title>
        <authorList>
            <person name="Costa G.G.L."/>
            <person name="Cabrera O.G."/>
            <person name="Tiburcio R.A."/>
            <person name="Medrano F.J."/>
            <person name="Carazzolle M.F."/>
            <person name="Thomazella D.P.T."/>
            <person name="Schuster S.C."/>
            <person name="Carlson J.E."/>
            <person name="Guiltinan M.J."/>
            <person name="Bailey B.A."/>
            <person name="Mieczkowski P."/>
            <person name="Pereira G.A.G."/>
            <person name="Meinhardt L.W."/>
        </authorList>
    </citation>
    <scope>NUCLEOTIDE SEQUENCE [LARGE SCALE GENOMIC DNA]</scope>
    <source>
        <strain>MCA 2997</strain>
    </source>
</reference>
<sequence length="79" mass="9329">MIIFLIYNQKLIVIVKKNYMIIFNYNNLISHALQAGYTQQDTKKKWIKLAKGPPTLDTQLQQTAVGRKQQFLFFNTYKC</sequence>
<keyword evidence="1" id="KW-0496">Mitochondrion</keyword>
<proteinExistence type="predicted"/>
<dbReference type="Proteomes" id="UP000017559">
    <property type="component" value="Mitochondrion"/>
</dbReference>
<dbReference type="EMBL" id="HQ259115">
    <property type="protein sequence ID" value="ADO51606.1"/>
    <property type="molecule type" value="Genomic_DNA"/>
</dbReference>
<dbReference type="AlphaFoldDB" id="F2WVL8"/>
<dbReference type="RefSeq" id="YP_004376389.1">
    <property type="nucleotide sequence ID" value="NC_015400.1"/>
</dbReference>
<accession>F2WVL8</accession>
<evidence type="ECO:0000313" key="1">
    <source>
        <dbReference type="EMBL" id="ADO51606.1"/>
    </source>
</evidence>
<dbReference type="GeneID" id="10446055"/>
<name>F2WVL8_MONRO</name>